<dbReference type="AlphaFoldDB" id="A0A517M1Q9"/>
<keyword evidence="2" id="KW-1133">Transmembrane helix</keyword>
<dbReference type="EMBL" id="CP036261">
    <property type="protein sequence ID" value="QDS88807.1"/>
    <property type="molecule type" value="Genomic_DNA"/>
</dbReference>
<evidence type="ECO:0000313" key="4">
    <source>
        <dbReference type="Proteomes" id="UP000319557"/>
    </source>
</evidence>
<dbReference type="Proteomes" id="UP000319557">
    <property type="component" value="Chromosome"/>
</dbReference>
<feature type="compositionally biased region" description="Polar residues" evidence="1">
    <location>
        <begin position="154"/>
        <end position="174"/>
    </location>
</feature>
<feature type="compositionally biased region" description="Basic and acidic residues" evidence="1">
    <location>
        <begin position="13"/>
        <end position="22"/>
    </location>
</feature>
<protein>
    <submittedName>
        <fullName evidence="3">Uncharacterized protein</fullName>
    </submittedName>
</protein>
<evidence type="ECO:0000256" key="2">
    <source>
        <dbReference type="SAM" id="Phobius"/>
    </source>
</evidence>
<evidence type="ECO:0000256" key="1">
    <source>
        <dbReference type="SAM" id="MobiDB-lite"/>
    </source>
</evidence>
<feature type="region of interest" description="Disordered" evidence="1">
    <location>
        <begin position="151"/>
        <end position="174"/>
    </location>
</feature>
<dbReference type="OrthoDB" id="244263at2"/>
<keyword evidence="2" id="KW-0812">Transmembrane</keyword>
<keyword evidence="4" id="KW-1185">Reference proteome</keyword>
<keyword evidence="2" id="KW-0472">Membrane</keyword>
<feature type="transmembrane region" description="Helical" evidence="2">
    <location>
        <begin position="32"/>
        <end position="52"/>
    </location>
</feature>
<dbReference type="KEGG" id="ruv:EC9_30020"/>
<feature type="compositionally biased region" description="Acidic residues" evidence="1">
    <location>
        <begin position="1"/>
        <end position="12"/>
    </location>
</feature>
<organism evidence="3 4">
    <name type="scientific">Rosistilla ulvae</name>
    <dbReference type="NCBI Taxonomy" id="1930277"/>
    <lineage>
        <taxon>Bacteria</taxon>
        <taxon>Pseudomonadati</taxon>
        <taxon>Planctomycetota</taxon>
        <taxon>Planctomycetia</taxon>
        <taxon>Pirellulales</taxon>
        <taxon>Pirellulaceae</taxon>
        <taxon>Rosistilla</taxon>
    </lineage>
</organism>
<sequence>MQGIDNDMDDALESSRRRTDQVRQRRRMRNRFAFGVFVFTIVLVVAAGPSIVCNSPIADSLLGSNAKAYGWEAKAYGIRLGWLTPLRLDDLELVGPSGQTRLTASRIETEVTLIDLISGRSDYGTVQATGLRSQLSVDSGTTSLEQDLAAFDSSAPSQPESSDASPSGPGQSPTFKIVVRDAEAVLINAPTGEQWKLADVSADLEFTGDLPRGDVAMSLIDPQASPGRVELRLSGSTADGASALQIDTNLAALPMSIAKLLATRFPTNDGIAPQYVAGVAEGSLRLTFDASGAMRGDFRSLQFRDLQVGDPRLSDSLWAIQTARLEGSFLYTATHLQGIGLRLSSDVGVADLNGTFRLAESDANQPLDENPFAWLEALTGTAGLEIDLARLTRAAPGLLPLRENASIESAMLRGSLSGVQDATGFITNIDLESDPIRATSFGRPLQIEPMTIQLAARPSGAWIMAERLQIRSMFANATGSGDLRNGQAEFNVDLGRLAGMLSPLIDLSETELGGSTSGSIRWTAEQDGLWRLDGQATAAKLVIGLPGGESIREPSVDFKVGAIGVWAVDHLARLNQAGVTLRNASQTWDIALEQPIDNPSANTLLPIKAVGKGRIAAVVSLLRPWLPTEMGAAEGQFDATLHADIAMGDGVLRAASVAMEQPAVAWSGARYSQSTLKMTFDGKLPMAMDPISIRSFTAQGNAAALNVQGDYRPAGISELEVAWRADIERLRQSSGDIAGRFQPIQLTSFAPQPAVEASTYQFKGTVEGRASVRGSDGVWKANVDASGDNLELLQDVGVSGSVDMNNVQQAIPLQANTESLWREPNLKLVGLVQYGEADGAIDAEELKITTQWLDATLAGKYRSDATDSVFSVSGPARLRSDEIARRLQDLIGQPIQMTGTSEGPIDLQFRMHGDDPADVVASGTLAWDSATIAGVEIGAASIPVKAAAGQIEIAPTTIQLTKGRLNLAGKASYSDDPIWIQPAPGLIAEGVQLETEMTRTWLKYVAPLLADATDVNGTFNLEIDHAMIYPMEPARNKINGRLGIDQAQVGPGPIANSVVGVIGQFSSLGGSKPLTAGRQWIELPAQSVDFVMENGVVTHQRLMMQLDDVQVVSSGSASLDGRLELNAQIPIEAAWAGGDMQKAGMIGQTFQIPIDGTFSRPSLDSRGVQESLTRLGTKALEETAKNALQKELSRGLQKLFGNR</sequence>
<name>A0A517M1Q9_9BACT</name>
<proteinExistence type="predicted"/>
<reference evidence="3 4" key="1">
    <citation type="submission" date="2019-02" db="EMBL/GenBank/DDBJ databases">
        <title>Deep-cultivation of Planctomycetes and their phenomic and genomic characterization uncovers novel biology.</title>
        <authorList>
            <person name="Wiegand S."/>
            <person name="Jogler M."/>
            <person name="Boedeker C."/>
            <person name="Pinto D."/>
            <person name="Vollmers J."/>
            <person name="Rivas-Marin E."/>
            <person name="Kohn T."/>
            <person name="Peeters S.H."/>
            <person name="Heuer A."/>
            <person name="Rast P."/>
            <person name="Oberbeckmann S."/>
            <person name="Bunk B."/>
            <person name="Jeske O."/>
            <person name="Meyerdierks A."/>
            <person name="Storesund J.E."/>
            <person name="Kallscheuer N."/>
            <person name="Luecker S."/>
            <person name="Lage O.M."/>
            <person name="Pohl T."/>
            <person name="Merkel B.J."/>
            <person name="Hornburger P."/>
            <person name="Mueller R.-W."/>
            <person name="Bruemmer F."/>
            <person name="Labrenz M."/>
            <person name="Spormann A.M."/>
            <person name="Op den Camp H."/>
            <person name="Overmann J."/>
            <person name="Amann R."/>
            <person name="Jetten M.S.M."/>
            <person name="Mascher T."/>
            <person name="Medema M.H."/>
            <person name="Devos D.P."/>
            <person name="Kaster A.-K."/>
            <person name="Ovreas L."/>
            <person name="Rohde M."/>
            <person name="Galperin M.Y."/>
            <person name="Jogler C."/>
        </authorList>
    </citation>
    <scope>NUCLEOTIDE SEQUENCE [LARGE SCALE GENOMIC DNA]</scope>
    <source>
        <strain evidence="3 4">EC9</strain>
    </source>
</reference>
<evidence type="ECO:0000313" key="3">
    <source>
        <dbReference type="EMBL" id="QDS88807.1"/>
    </source>
</evidence>
<dbReference type="RefSeq" id="WP_145346275.1">
    <property type="nucleotide sequence ID" value="NZ_CP036261.1"/>
</dbReference>
<feature type="region of interest" description="Disordered" evidence="1">
    <location>
        <begin position="1"/>
        <end position="22"/>
    </location>
</feature>
<accession>A0A517M1Q9</accession>
<gene>
    <name evidence="3" type="ORF">EC9_30020</name>
</gene>